<evidence type="ECO:0000256" key="3">
    <source>
        <dbReference type="ARBA" id="ARBA00023163"/>
    </source>
</evidence>
<reference evidence="5 6" key="1">
    <citation type="submission" date="2018-08" db="EMBL/GenBank/DDBJ databases">
        <title>Genomic Encyclopedia of Archaeal and Bacterial Type Strains, Phase II (KMG-II): from individual species to whole genera.</title>
        <authorList>
            <person name="Goeker M."/>
        </authorList>
    </citation>
    <scope>NUCLEOTIDE SEQUENCE [LARGE SCALE GENOMIC DNA]</scope>
    <source>
        <strain evidence="5 6">DSM 45791</strain>
    </source>
</reference>
<feature type="domain" description="HTH hxlR-type" evidence="4">
    <location>
        <begin position="16"/>
        <end position="112"/>
    </location>
</feature>
<name>A0A3E0GZW2_9PSEU</name>
<dbReference type="InterPro" id="IPR002577">
    <property type="entry name" value="HTH_HxlR"/>
</dbReference>
<keyword evidence="2 5" id="KW-0238">DNA-binding</keyword>
<dbReference type="AlphaFoldDB" id="A0A3E0GZW2"/>
<keyword evidence="6" id="KW-1185">Reference proteome</keyword>
<organism evidence="5 6">
    <name type="scientific">Kutzneria buriramensis</name>
    <dbReference type="NCBI Taxonomy" id="1045776"/>
    <lineage>
        <taxon>Bacteria</taxon>
        <taxon>Bacillati</taxon>
        <taxon>Actinomycetota</taxon>
        <taxon>Actinomycetes</taxon>
        <taxon>Pseudonocardiales</taxon>
        <taxon>Pseudonocardiaceae</taxon>
        <taxon>Kutzneria</taxon>
    </lineage>
</organism>
<accession>A0A3E0GZW2</accession>
<gene>
    <name evidence="5" type="ORF">BCF44_11779</name>
</gene>
<dbReference type="InterPro" id="IPR036388">
    <property type="entry name" value="WH-like_DNA-bd_sf"/>
</dbReference>
<dbReference type="PROSITE" id="PS51118">
    <property type="entry name" value="HTH_HXLR"/>
    <property type="match status" value="1"/>
</dbReference>
<dbReference type="PANTHER" id="PTHR33204:SF37">
    <property type="entry name" value="HTH-TYPE TRANSCRIPTIONAL REGULATOR YODB"/>
    <property type="match status" value="1"/>
</dbReference>
<evidence type="ECO:0000313" key="5">
    <source>
        <dbReference type="EMBL" id="REH35691.1"/>
    </source>
</evidence>
<comment type="caution">
    <text evidence="5">The sequence shown here is derived from an EMBL/GenBank/DDBJ whole genome shotgun (WGS) entry which is preliminary data.</text>
</comment>
<dbReference type="GO" id="GO:0003677">
    <property type="term" value="F:DNA binding"/>
    <property type="evidence" value="ECO:0007669"/>
    <property type="project" value="UniProtKB-KW"/>
</dbReference>
<keyword evidence="1" id="KW-0805">Transcription regulation</keyword>
<evidence type="ECO:0000256" key="2">
    <source>
        <dbReference type="ARBA" id="ARBA00023125"/>
    </source>
</evidence>
<evidence type="ECO:0000256" key="1">
    <source>
        <dbReference type="ARBA" id="ARBA00023015"/>
    </source>
</evidence>
<dbReference type="InterPro" id="IPR036390">
    <property type="entry name" value="WH_DNA-bd_sf"/>
</dbReference>
<evidence type="ECO:0000313" key="6">
    <source>
        <dbReference type="Proteomes" id="UP000256269"/>
    </source>
</evidence>
<dbReference type="Proteomes" id="UP000256269">
    <property type="component" value="Unassembled WGS sequence"/>
</dbReference>
<dbReference type="Pfam" id="PF01638">
    <property type="entry name" value="HxlR"/>
    <property type="match status" value="1"/>
</dbReference>
<sequence length="123" mass="14069">METCRKASEAVRFTGTPTAQVINLLSTRWGVLTLEAVLEGGARFNELQRRLAGISHKVLIDTLRSLQRDGFVRGPLTDPRLTEYLLTPVGCELIELIDEIRCWSEDRWGQLRRARDEFDRARA</sequence>
<protein>
    <submittedName>
        <fullName evidence="5">DNA-binding HxlR family transcriptional regulator</fullName>
    </submittedName>
</protein>
<dbReference type="Gene3D" id="1.10.10.10">
    <property type="entry name" value="Winged helix-like DNA-binding domain superfamily/Winged helix DNA-binding domain"/>
    <property type="match status" value="1"/>
</dbReference>
<dbReference type="PANTHER" id="PTHR33204">
    <property type="entry name" value="TRANSCRIPTIONAL REGULATOR, MARR FAMILY"/>
    <property type="match status" value="1"/>
</dbReference>
<dbReference type="SUPFAM" id="SSF46785">
    <property type="entry name" value="Winged helix' DNA-binding domain"/>
    <property type="match status" value="1"/>
</dbReference>
<keyword evidence="3" id="KW-0804">Transcription</keyword>
<dbReference type="EMBL" id="QUNO01000017">
    <property type="protein sequence ID" value="REH35691.1"/>
    <property type="molecule type" value="Genomic_DNA"/>
</dbReference>
<dbReference type="RefSeq" id="WP_170218002.1">
    <property type="nucleotide sequence ID" value="NZ_CP144375.1"/>
</dbReference>
<proteinExistence type="predicted"/>
<evidence type="ECO:0000259" key="4">
    <source>
        <dbReference type="PROSITE" id="PS51118"/>
    </source>
</evidence>